<accession>A0A6P8ZM24</accession>
<evidence type="ECO:0000256" key="4">
    <source>
        <dbReference type="ARBA" id="ARBA00022490"/>
    </source>
</evidence>
<evidence type="ECO:0000256" key="10">
    <source>
        <dbReference type="ARBA" id="ARBA00046946"/>
    </source>
</evidence>
<evidence type="ECO:0000256" key="6">
    <source>
        <dbReference type="ARBA" id="ARBA00022723"/>
    </source>
</evidence>
<dbReference type="FunCoup" id="A0A6P8ZM24">
    <property type="interactions" value="944"/>
</dbReference>
<keyword evidence="8" id="KW-0862">Zinc</keyword>
<evidence type="ECO:0000256" key="8">
    <source>
        <dbReference type="ARBA" id="ARBA00022833"/>
    </source>
</evidence>
<evidence type="ECO:0000256" key="5">
    <source>
        <dbReference type="ARBA" id="ARBA00022553"/>
    </source>
</evidence>
<dbReference type="GO" id="GO:0008270">
    <property type="term" value="F:zinc ion binding"/>
    <property type="evidence" value="ECO:0007669"/>
    <property type="project" value="UniProtKB-UniRule"/>
</dbReference>
<dbReference type="GeneID" id="117644462"/>
<comment type="subunit">
    <text evidence="10">Thyroid receptor interacting proteins (TRIPs) specifically interact with the ligand binding domain of the thyroid receptor (TR). Requires the presence of thyroid hormone for its interaction. Interacts with NUFIP1. Interacts (via HIT-type zinc finger) with the RUVBL1/RUVBL2 complex in the presence of ADP.</text>
</comment>
<dbReference type="PANTHER" id="PTHR13483">
    <property type="entry name" value="BOX C_D SNORNA PROTEIN 1-RELATED"/>
    <property type="match status" value="1"/>
</dbReference>
<dbReference type="GO" id="GO:0005634">
    <property type="term" value="C:nucleus"/>
    <property type="evidence" value="ECO:0007669"/>
    <property type="project" value="UniProtKB-SubCell"/>
</dbReference>
<keyword evidence="9" id="KW-0539">Nucleus</keyword>
<comment type="subcellular location">
    <subcellularLocation>
        <location evidence="2">Cytoplasm</location>
    </subcellularLocation>
    <subcellularLocation>
        <location evidence="1">Nucleus</location>
    </subcellularLocation>
</comment>
<dbReference type="InParanoid" id="A0A6P8ZM24"/>
<evidence type="ECO:0000313" key="14">
    <source>
        <dbReference type="RefSeq" id="XP_034239859.1"/>
    </source>
</evidence>
<evidence type="ECO:0000313" key="13">
    <source>
        <dbReference type="Proteomes" id="UP000515158"/>
    </source>
</evidence>
<dbReference type="GO" id="GO:0005737">
    <property type="term" value="C:cytoplasm"/>
    <property type="evidence" value="ECO:0007669"/>
    <property type="project" value="UniProtKB-SubCell"/>
</dbReference>
<dbReference type="InterPro" id="IPR051639">
    <property type="entry name" value="BCD1"/>
</dbReference>
<organism evidence="14">
    <name type="scientific">Thrips palmi</name>
    <name type="common">Melon thrips</name>
    <dbReference type="NCBI Taxonomy" id="161013"/>
    <lineage>
        <taxon>Eukaryota</taxon>
        <taxon>Metazoa</taxon>
        <taxon>Ecdysozoa</taxon>
        <taxon>Arthropoda</taxon>
        <taxon>Hexapoda</taxon>
        <taxon>Insecta</taxon>
        <taxon>Pterygota</taxon>
        <taxon>Neoptera</taxon>
        <taxon>Paraneoptera</taxon>
        <taxon>Thysanoptera</taxon>
        <taxon>Terebrantia</taxon>
        <taxon>Thripoidea</taxon>
        <taxon>Thripidae</taxon>
        <taxon>Thrips</taxon>
    </lineage>
</organism>
<dbReference type="CDD" id="cd23024">
    <property type="entry name" value="zf-HIT_ZNHIT2-3"/>
    <property type="match status" value="1"/>
</dbReference>
<evidence type="ECO:0000256" key="9">
    <source>
        <dbReference type="ARBA" id="ARBA00023242"/>
    </source>
</evidence>
<keyword evidence="13" id="KW-1185">Reference proteome</keyword>
<keyword evidence="7 11" id="KW-0863">Zinc-finger</keyword>
<evidence type="ECO:0000259" key="12">
    <source>
        <dbReference type="PROSITE" id="PS51083"/>
    </source>
</evidence>
<dbReference type="GO" id="GO:0000463">
    <property type="term" value="P:maturation of LSU-rRNA from tricistronic rRNA transcript (SSU-rRNA, 5.8S rRNA, LSU-rRNA)"/>
    <property type="evidence" value="ECO:0007669"/>
    <property type="project" value="TreeGrafter"/>
</dbReference>
<evidence type="ECO:0000256" key="11">
    <source>
        <dbReference type="PROSITE-ProRule" id="PRU00453"/>
    </source>
</evidence>
<name>A0A6P8ZM24_THRPL</name>
<evidence type="ECO:0000256" key="7">
    <source>
        <dbReference type="ARBA" id="ARBA00022771"/>
    </source>
</evidence>
<dbReference type="GO" id="GO:0048254">
    <property type="term" value="P:snoRNA localization"/>
    <property type="evidence" value="ECO:0007669"/>
    <property type="project" value="TreeGrafter"/>
</dbReference>
<evidence type="ECO:0000256" key="1">
    <source>
        <dbReference type="ARBA" id="ARBA00004123"/>
    </source>
</evidence>
<keyword evidence="6" id="KW-0479">Metal-binding</keyword>
<dbReference type="SUPFAM" id="SSF144232">
    <property type="entry name" value="HIT/MYND zinc finger-like"/>
    <property type="match status" value="1"/>
</dbReference>
<protein>
    <recommendedName>
        <fullName evidence="3">Zinc finger HIT domain-containing protein 3</fullName>
    </recommendedName>
</protein>
<dbReference type="InterPro" id="IPR048371">
    <property type="entry name" value="ZNHIT3_C"/>
</dbReference>
<evidence type="ECO:0000256" key="3">
    <source>
        <dbReference type="ARBA" id="ARBA00021568"/>
    </source>
</evidence>
<feature type="domain" description="HIT-type" evidence="12">
    <location>
        <begin position="3"/>
        <end position="36"/>
    </location>
</feature>
<dbReference type="OrthoDB" id="18412at2759"/>
<reference evidence="14" key="1">
    <citation type="submission" date="2025-08" db="UniProtKB">
        <authorList>
            <consortium name="RefSeq"/>
        </authorList>
    </citation>
    <scope>IDENTIFICATION</scope>
    <source>
        <tissue evidence="14">Total insect</tissue>
    </source>
</reference>
<dbReference type="KEGG" id="tpal:117644462"/>
<dbReference type="Proteomes" id="UP000515158">
    <property type="component" value="Unplaced"/>
</dbReference>
<keyword evidence="4" id="KW-0963">Cytoplasm</keyword>
<sequence length="147" mass="16438">MDCKVCNSAVSKYKCPSCRIPYCSLACWKTHKSVECDKVPATPSTITPAEPSNTVIPETPAATYNFPTEDTVPPEKLKELGDNQQLKDILCNPHVRAIISSLDKATNPRQLLHEAMQEPIFVEFVDECMRTVNPPSKEELEEAMMQL</sequence>
<dbReference type="RefSeq" id="XP_034239859.1">
    <property type="nucleotide sequence ID" value="XM_034383968.1"/>
</dbReference>
<dbReference type="GO" id="GO:0000492">
    <property type="term" value="P:box C/D snoRNP assembly"/>
    <property type="evidence" value="ECO:0007669"/>
    <property type="project" value="TreeGrafter"/>
</dbReference>
<dbReference type="AlphaFoldDB" id="A0A6P8ZM24"/>
<dbReference type="PANTHER" id="PTHR13483:SF11">
    <property type="entry name" value="ZINC FINGER HIT DOMAIN-CONTAINING PROTEIN 3"/>
    <property type="match status" value="1"/>
</dbReference>
<dbReference type="GO" id="GO:0070761">
    <property type="term" value="C:pre-snoRNP complex"/>
    <property type="evidence" value="ECO:0007669"/>
    <property type="project" value="TreeGrafter"/>
</dbReference>
<gene>
    <name evidence="14" type="primary">LOC117644462</name>
</gene>
<dbReference type="InterPro" id="IPR007529">
    <property type="entry name" value="Znf_HIT"/>
</dbReference>
<dbReference type="Pfam" id="PF04438">
    <property type="entry name" value="zf-HIT"/>
    <property type="match status" value="1"/>
</dbReference>
<proteinExistence type="predicted"/>
<dbReference type="PROSITE" id="PS51083">
    <property type="entry name" value="ZF_HIT"/>
    <property type="match status" value="1"/>
</dbReference>
<dbReference type="Pfam" id="PF21373">
    <property type="entry name" value="ZNHIT3_C"/>
    <property type="match status" value="1"/>
</dbReference>
<keyword evidence="5" id="KW-0597">Phosphoprotein</keyword>
<evidence type="ECO:0000256" key="2">
    <source>
        <dbReference type="ARBA" id="ARBA00004496"/>
    </source>
</evidence>
<dbReference type="Gene3D" id="3.30.60.190">
    <property type="match status" value="1"/>
</dbReference>